<sequence>MGLKDIERNLNKYVLMYGRLWCTSYSFKSLNEGLGHSIVGALSPILVDTPSPTLNYDPILFTF</sequence>
<protein>
    <submittedName>
        <fullName evidence="1">Uncharacterized protein</fullName>
    </submittedName>
</protein>
<reference evidence="1 2" key="1">
    <citation type="submission" date="2020-09" db="EMBL/GenBank/DDBJ databases">
        <title>De no assembly of potato wild relative species, Solanum commersonii.</title>
        <authorList>
            <person name="Cho K."/>
        </authorList>
    </citation>
    <scope>NUCLEOTIDE SEQUENCE [LARGE SCALE GENOMIC DNA]</scope>
    <source>
        <strain evidence="1">LZ3.2</strain>
        <tissue evidence="1">Leaf</tissue>
    </source>
</reference>
<organism evidence="1 2">
    <name type="scientific">Solanum commersonii</name>
    <name type="common">Commerson's wild potato</name>
    <name type="synonym">Commerson's nightshade</name>
    <dbReference type="NCBI Taxonomy" id="4109"/>
    <lineage>
        <taxon>Eukaryota</taxon>
        <taxon>Viridiplantae</taxon>
        <taxon>Streptophyta</taxon>
        <taxon>Embryophyta</taxon>
        <taxon>Tracheophyta</taxon>
        <taxon>Spermatophyta</taxon>
        <taxon>Magnoliopsida</taxon>
        <taxon>eudicotyledons</taxon>
        <taxon>Gunneridae</taxon>
        <taxon>Pentapetalae</taxon>
        <taxon>asterids</taxon>
        <taxon>lamiids</taxon>
        <taxon>Solanales</taxon>
        <taxon>Solanaceae</taxon>
        <taxon>Solanoideae</taxon>
        <taxon>Solaneae</taxon>
        <taxon>Solanum</taxon>
    </lineage>
</organism>
<evidence type="ECO:0000313" key="1">
    <source>
        <dbReference type="EMBL" id="KAG5624328.1"/>
    </source>
</evidence>
<evidence type="ECO:0000313" key="2">
    <source>
        <dbReference type="Proteomes" id="UP000824120"/>
    </source>
</evidence>
<proteinExistence type="predicted"/>
<keyword evidence="2" id="KW-1185">Reference proteome</keyword>
<dbReference type="Proteomes" id="UP000824120">
    <property type="component" value="Chromosome 2"/>
</dbReference>
<dbReference type="AlphaFoldDB" id="A0A9J6AIA9"/>
<comment type="caution">
    <text evidence="1">The sequence shown here is derived from an EMBL/GenBank/DDBJ whole genome shotgun (WGS) entry which is preliminary data.</text>
</comment>
<name>A0A9J6AIA9_SOLCO</name>
<accession>A0A9J6AIA9</accession>
<dbReference type="EMBL" id="JACXVP010000002">
    <property type="protein sequence ID" value="KAG5624328.1"/>
    <property type="molecule type" value="Genomic_DNA"/>
</dbReference>
<gene>
    <name evidence="1" type="ORF">H5410_009546</name>
</gene>